<evidence type="ECO:0000313" key="1">
    <source>
        <dbReference type="EMBL" id="UNZ00388.1"/>
    </source>
</evidence>
<dbReference type="InterPro" id="IPR012349">
    <property type="entry name" value="Split_barrel_FMN-bd"/>
</dbReference>
<dbReference type="EMBL" id="CP094326">
    <property type="protein sequence ID" value="UNZ00388.1"/>
    <property type="molecule type" value="Genomic_DNA"/>
</dbReference>
<reference evidence="1 2" key="1">
    <citation type="journal article" date="2018" name="Int. J. Syst. Evol. Microbiol.">
        <title>Zhouia spongiae sp. nov., isolated from a marine sponge.</title>
        <authorList>
            <person name="Zhuang L."/>
            <person name="Lin B."/>
            <person name="Qin F."/>
            <person name="Luo L."/>
        </authorList>
    </citation>
    <scope>NUCLEOTIDE SEQUENCE [LARGE SCALE GENOMIC DNA]</scope>
    <source>
        <strain evidence="1 2">HN-Y44</strain>
    </source>
</reference>
<name>A0ABY3YRB4_9FLAO</name>
<dbReference type="Gene3D" id="2.30.110.10">
    <property type="entry name" value="Electron Transport, Fmn-binding Protein, Chain A"/>
    <property type="match status" value="1"/>
</dbReference>
<proteinExistence type="predicted"/>
<dbReference type="Proteomes" id="UP000829476">
    <property type="component" value="Chromosome"/>
</dbReference>
<gene>
    <name evidence="1" type="ORF">MQE36_08620</name>
</gene>
<dbReference type="Pfam" id="PF04299">
    <property type="entry name" value="FMN_bind_2"/>
    <property type="match status" value="1"/>
</dbReference>
<protein>
    <submittedName>
        <fullName evidence="1">FMN-binding negative transcriptional regulator</fullName>
    </submittedName>
</protein>
<evidence type="ECO:0000313" key="2">
    <source>
        <dbReference type="Proteomes" id="UP000829476"/>
    </source>
</evidence>
<keyword evidence="2" id="KW-1185">Reference proteome</keyword>
<dbReference type="SUPFAM" id="SSF50475">
    <property type="entry name" value="FMN-binding split barrel"/>
    <property type="match status" value="1"/>
</dbReference>
<accession>A0ABY3YRB4</accession>
<organism evidence="1 2">
    <name type="scientific">Zhouia spongiae</name>
    <dbReference type="NCBI Taxonomy" id="2202721"/>
    <lineage>
        <taxon>Bacteria</taxon>
        <taxon>Pseudomonadati</taxon>
        <taxon>Bacteroidota</taxon>
        <taxon>Flavobacteriia</taxon>
        <taxon>Flavobacteriales</taxon>
        <taxon>Flavobacteriaceae</taxon>
        <taxon>Zhouia</taxon>
    </lineage>
</organism>
<dbReference type="PANTHER" id="PTHR35802">
    <property type="entry name" value="PROTEASE SYNTHASE AND SPORULATION PROTEIN PAI 2"/>
    <property type="match status" value="1"/>
</dbReference>
<dbReference type="InterPro" id="IPR007396">
    <property type="entry name" value="TR_PAI2-type"/>
</dbReference>
<dbReference type="PANTHER" id="PTHR35802:SF1">
    <property type="entry name" value="PROTEASE SYNTHASE AND SPORULATION PROTEIN PAI 2"/>
    <property type="match status" value="1"/>
</dbReference>
<dbReference type="PIRSF" id="PIRSF010372">
    <property type="entry name" value="PaiB"/>
    <property type="match status" value="1"/>
</dbReference>
<sequence length="216" mass="24854">MFNHIEGMNYPPREFQETGFQNIIKIIRAYPLATLISVHNNKLYTSHIPLIYYKDKQFPFGKLAGHIDIHNPQLNALQKGTAVNIIFHGPDSYISPSLFKADHLPTWNYIKVHIEGKPREIKSKDTLRQSLLKMTESLEANTSGYMLSENHPTMNKLLDYIVGFEIEITSWEGKFKLSQNKPTEEQDMAIQSMTVENKKDISALVKSILKDFQRSS</sequence>
<dbReference type="RefSeq" id="WP_242938751.1">
    <property type="nucleotide sequence ID" value="NZ_CP094326.1"/>
</dbReference>